<dbReference type="SUPFAM" id="SSF52172">
    <property type="entry name" value="CheY-like"/>
    <property type="match status" value="1"/>
</dbReference>
<evidence type="ECO:0000259" key="3">
    <source>
        <dbReference type="PROSITE" id="PS50110"/>
    </source>
</evidence>
<dbReference type="InterPro" id="IPR050595">
    <property type="entry name" value="Bact_response_regulator"/>
</dbReference>
<dbReference type="PROSITE" id="PS50110">
    <property type="entry name" value="RESPONSE_REGULATORY"/>
    <property type="match status" value="1"/>
</dbReference>
<dbReference type="STRING" id="460265.Mnod_1503"/>
<dbReference type="InterPro" id="IPR011006">
    <property type="entry name" value="CheY-like_superfamily"/>
</dbReference>
<organism evidence="4 5">
    <name type="scientific">Methylobacterium nodulans (strain LMG 21967 / CNCM I-2342 / ORS 2060)</name>
    <dbReference type="NCBI Taxonomy" id="460265"/>
    <lineage>
        <taxon>Bacteria</taxon>
        <taxon>Pseudomonadati</taxon>
        <taxon>Pseudomonadota</taxon>
        <taxon>Alphaproteobacteria</taxon>
        <taxon>Hyphomicrobiales</taxon>
        <taxon>Methylobacteriaceae</taxon>
        <taxon>Methylobacterium</taxon>
    </lineage>
</organism>
<dbReference type="eggNOG" id="COG0784">
    <property type="taxonomic scope" value="Bacteria"/>
</dbReference>
<dbReference type="Pfam" id="PF00072">
    <property type="entry name" value="Response_reg"/>
    <property type="match status" value="1"/>
</dbReference>
<dbReference type="SMART" id="SM00448">
    <property type="entry name" value="REC"/>
    <property type="match status" value="1"/>
</dbReference>
<evidence type="ECO:0000313" key="4">
    <source>
        <dbReference type="EMBL" id="ACL56495.1"/>
    </source>
</evidence>
<name>B8ING9_METNO</name>
<dbReference type="OrthoDB" id="8018258at2"/>
<dbReference type="PANTHER" id="PTHR44591:SF21">
    <property type="entry name" value="TWO-COMPONENT RESPONSE REGULATOR"/>
    <property type="match status" value="1"/>
</dbReference>
<proteinExistence type="predicted"/>
<dbReference type="GO" id="GO:0000160">
    <property type="term" value="P:phosphorelay signal transduction system"/>
    <property type="evidence" value="ECO:0007669"/>
    <property type="project" value="InterPro"/>
</dbReference>
<accession>B8ING9</accession>
<protein>
    <submittedName>
        <fullName evidence="4">Response regulator receiver protein</fullName>
    </submittedName>
</protein>
<dbReference type="KEGG" id="mno:Mnod_1503"/>
<evidence type="ECO:0000313" key="5">
    <source>
        <dbReference type="Proteomes" id="UP000008207"/>
    </source>
</evidence>
<feature type="domain" description="Response regulatory" evidence="3">
    <location>
        <begin position="10"/>
        <end position="122"/>
    </location>
</feature>
<dbReference type="CDD" id="cd00156">
    <property type="entry name" value="REC"/>
    <property type="match status" value="1"/>
</dbReference>
<dbReference type="Proteomes" id="UP000008207">
    <property type="component" value="Chromosome"/>
</dbReference>
<dbReference type="EMBL" id="CP001349">
    <property type="protein sequence ID" value="ACL56495.1"/>
    <property type="molecule type" value="Genomic_DNA"/>
</dbReference>
<gene>
    <name evidence="4" type="ordered locus">Mnod_1503</name>
</gene>
<comment type="caution">
    <text evidence="2">Lacks conserved residue(s) required for the propagation of feature annotation.</text>
</comment>
<dbReference type="Gene3D" id="3.40.50.2300">
    <property type="match status" value="1"/>
</dbReference>
<dbReference type="PANTHER" id="PTHR44591">
    <property type="entry name" value="STRESS RESPONSE REGULATOR PROTEIN 1"/>
    <property type="match status" value="1"/>
</dbReference>
<dbReference type="InterPro" id="IPR001789">
    <property type="entry name" value="Sig_transdc_resp-reg_receiver"/>
</dbReference>
<reference evidence="4 5" key="1">
    <citation type="submission" date="2009-01" db="EMBL/GenBank/DDBJ databases">
        <title>Complete sequence of chromosome of Methylobacterium nodulans ORS 2060.</title>
        <authorList>
            <consortium name="US DOE Joint Genome Institute"/>
            <person name="Lucas S."/>
            <person name="Copeland A."/>
            <person name="Lapidus A."/>
            <person name="Glavina del Rio T."/>
            <person name="Dalin E."/>
            <person name="Tice H."/>
            <person name="Bruce D."/>
            <person name="Goodwin L."/>
            <person name="Pitluck S."/>
            <person name="Sims D."/>
            <person name="Brettin T."/>
            <person name="Detter J.C."/>
            <person name="Han C."/>
            <person name="Larimer F."/>
            <person name="Land M."/>
            <person name="Hauser L."/>
            <person name="Kyrpides N."/>
            <person name="Ivanova N."/>
            <person name="Marx C.J."/>
            <person name="Richardson P."/>
        </authorList>
    </citation>
    <scope>NUCLEOTIDE SEQUENCE [LARGE SCALE GENOMIC DNA]</scope>
    <source>
        <strain evidence="5">LMG 21967 / CNCM I-2342 / ORS 2060</strain>
    </source>
</reference>
<keyword evidence="1" id="KW-0597">Phosphoprotein</keyword>
<dbReference type="RefSeq" id="WP_015928191.1">
    <property type="nucleotide sequence ID" value="NC_011894.1"/>
</dbReference>
<keyword evidence="5" id="KW-1185">Reference proteome</keyword>
<dbReference type="HOGENOM" id="CLU_000445_69_8_5"/>
<evidence type="ECO:0000256" key="1">
    <source>
        <dbReference type="ARBA" id="ARBA00022553"/>
    </source>
</evidence>
<sequence length="130" mass="13955">MGRTASAGPIAVVVEDDASVRDFAAAILEETDLDVIACETAEDALDVIRAHADEVALVFTEVRLGGAMDGATLARTVEQEWPEVRVVVTSAEGRTQPLPDHAVYMRKPWRPLDVLVQAERATVESTGRAA</sequence>
<dbReference type="AlphaFoldDB" id="B8ING9"/>
<evidence type="ECO:0000256" key="2">
    <source>
        <dbReference type="PROSITE-ProRule" id="PRU00169"/>
    </source>
</evidence>